<dbReference type="EMBL" id="FMYG01000001">
    <property type="protein sequence ID" value="SDB86184.1"/>
    <property type="molecule type" value="Genomic_DNA"/>
</dbReference>
<sequence>MAAEYELTSHDGIPVFSLPDSPLVSGALVFAVGRRDETPRSAGLAHLVEHLVMDRARARGQSVNAFTSDDSIAFVARGDADLVVRFLRDAARAISTLSSITPDEIVAQQKVIAVELGEGHSHPGLGALSERFGAKGLGLLDLGAPAHTAHGVEEVVDFVRRWLHRENAAVVVTGLEAGTIDVSLPAPSLHGSLDRDPCTDTGLSGYTASVGPGVTLSLLMQGGPSEALTLAIAGIQNTLMNELRHERHLVYAVDVFVGDWSTTALFAAFHLEVPAEKAAEVAAAACEILRRITSSGVDPEARREAEEDWRAAFRDPEARAEGLLSHAVAVLRGTSRPGRTPIDPSTVSEAALATVLSASMPTLLVSVEVTALEGDDAKLGAELQLAPAPLEPPFYATLTQAQRIRELSRPGVAVFSPRLFRGLRGHRLVIDDERVTYFAPETGAYEIIWREVVLARRDDAEDSWTLVSSRGGIIGIDGADWRGSGSLRKVLDERIPVESRFVAAM</sequence>
<dbReference type="Pfam" id="PF00675">
    <property type="entry name" value="Peptidase_M16"/>
    <property type="match status" value="1"/>
</dbReference>
<dbReference type="Proteomes" id="UP000183203">
    <property type="component" value="Unassembled WGS sequence"/>
</dbReference>
<dbReference type="RefSeq" id="WP_058231000.1">
    <property type="nucleotide sequence ID" value="NZ_FMYG01000001.1"/>
</dbReference>
<reference evidence="2 3" key="1">
    <citation type="submission" date="2016-09" db="EMBL/GenBank/DDBJ databases">
        <authorList>
            <person name="Capua I."/>
            <person name="De Benedictis P."/>
            <person name="Joannis T."/>
            <person name="Lombin L.H."/>
            <person name="Cattoli G."/>
        </authorList>
    </citation>
    <scope>NUCLEOTIDE SEQUENCE [LARGE SCALE GENOMIC DNA]</scope>
    <source>
        <strain evidence="2 3">NIO-1002</strain>
    </source>
</reference>
<accession>A0A1G6GW42</accession>
<organism evidence="2 3">
    <name type="scientific">Microbacterium enclense</name>
    <dbReference type="NCBI Taxonomy" id="993073"/>
    <lineage>
        <taxon>Bacteria</taxon>
        <taxon>Bacillati</taxon>
        <taxon>Actinomycetota</taxon>
        <taxon>Actinomycetes</taxon>
        <taxon>Micrococcales</taxon>
        <taxon>Microbacteriaceae</taxon>
        <taxon>Microbacterium</taxon>
    </lineage>
</organism>
<dbReference type="InterPro" id="IPR011765">
    <property type="entry name" value="Pept_M16_N"/>
</dbReference>
<feature type="domain" description="Peptidase M16 N-terminal" evidence="1">
    <location>
        <begin position="22"/>
        <end position="118"/>
    </location>
</feature>
<dbReference type="Gene3D" id="3.30.830.10">
    <property type="entry name" value="Metalloenzyme, LuxS/M16 peptidase-like"/>
    <property type="match status" value="2"/>
</dbReference>
<evidence type="ECO:0000313" key="3">
    <source>
        <dbReference type="Proteomes" id="UP000183203"/>
    </source>
</evidence>
<name>A0A1G6GW42_9MICO</name>
<dbReference type="InterPro" id="IPR011249">
    <property type="entry name" value="Metalloenz_LuxS/M16"/>
</dbReference>
<evidence type="ECO:0000259" key="1">
    <source>
        <dbReference type="Pfam" id="PF00675"/>
    </source>
</evidence>
<dbReference type="STRING" id="993073.AS029_02545"/>
<dbReference type="GO" id="GO:0046872">
    <property type="term" value="F:metal ion binding"/>
    <property type="evidence" value="ECO:0007669"/>
    <property type="project" value="InterPro"/>
</dbReference>
<dbReference type="SUPFAM" id="SSF63411">
    <property type="entry name" value="LuxS/MPP-like metallohydrolase"/>
    <property type="match status" value="2"/>
</dbReference>
<gene>
    <name evidence="2" type="ORF">SAMN05216418_0752</name>
</gene>
<proteinExistence type="predicted"/>
<protein>
    <submittedName>
        <fullName evidence="2">Predicted Zn-dependent peptidase</fullName>
    </submittedName>
</protein>
<evidence type="ECO:0000313" key="2">
    <source>
        <dbReference type="EMBL" id="SDB86184.1"/>
    </source>
</evidence>
<dbReference type="OrthoDB" id="3798591at2"/>
<dbReference type="AlphaFoldDB" id="A0A1G6GW42"/>